<feature type="chain" id="PRO_5040977165" description="CBM1 domain-containing protein" evidence="11">
    <location>
        <begin position="18"/>
        <end position="356"/>
    </location>
</feature>
<comment type="subcellular location">
    <subcellularLocation>
        <location evidence="2">Secreted</location>
    </subcellularLocation>
</comment>
<accession>A0A9W4UJN8</accession>
<evidence type="ECO:0000313" key="14">
    <source>
        <dbReference type="Proteomes" id="UP001152607"/>
    </source>
</evidence>
<evidence type="ECO:0000256" key="2">
    <source>
        <dbReference type="ARBA" id="ARBA00004613"/>
    </source>
</evidence>
<organism evidence="13 14">
    <name type="scientific">Periconia digitata</name>
    <dbReference type="NCBI Taxonomy" id="1303443"/>
    <lineage>
        <taxon>Eukaryota</taxon>
        <taxon>Fungi</taxon>
        <taxon>Dikarya</taxon>
        <taxon>Ascomycota</taxon>
        <taxon>Pezizomycotina</taxon>
        <taxon>Dothideomycetes</taxon>
        <taxon>Pleosporomycetidae</taxon>
        <taxon>Pleosporales</taxon>
        <taxon>Massarineae</taxon>
        <taxon>Periconiaceae</taxon>
        <taxon>Periconia</taxon>
    </lineage>
</organism>
<protein>
    <recommendedName>
        <fullName evidence="12">CBM1 domain-containing protein</fullName>
    </recommendedName>
</protein>
<evidence type="ECO:0000256" key="5">
    <source>
        <dbReference type="ARBA" id="ARBA00022729"/>
    </source>
</evidence>
<dbReference type="Pfam" id="PF00734">
    <property type="entry name" value="CBM_1"/>
    <property type="match status" value="1"/>
</dbReference>
<evidence type="ECO:0000256" key="3">
    <source>
        <dbReference type="ARBA" id="ARBA00022525"/>
    </source>
</evidence>
<feature type="region of interest" description="Disordered" evidence="10">
    <location>
        <begin position="243"/>
        <end position="319"/>
    </location>
</feature>
<dbReference type="GO" id="GO:0030248">
    <property type="term" value="F:cellulose binding"/>
    <property type="evidence" value="ECO:0007669"/>
    <property type="project" value="InterPro"/>
</dbReference>
<evidence type="ECO:0000313" key="13">
    <source>
        <dbReference type="EMBL" id="CAI6337868.1"/>
    </source>
</evidence>
<feature type="compositionally biased region" description="Low complexity" evidence="10">
    <location>
        <begin position="247"/>
        <end position="293"/>
    </location>
</feature>
<sequence length="356" mass="35661">MSSILLGLAALAASVNAHGHVSGIVADGVYYGGADPSYFYNAANAPENVGWAASNQDNGYVGGDQSTYDSPDIICHKEAKAGAAKATVAAGGTIEFQWNTWPESHIGPVITYAANCGGDCTAANKEELKWVKIDAKGLEGGKWAAVEMIANNNTWATTVPSTLAAGDYVFRHEIIALHSANNANGAQNYPQCVNVEVTGSGTENPEGTVGTALYTATDPGILYNPYGGATTYEIPGPALFGEGAGSGSAPAPAPSSSAAAPAPSSAAPAPSSAAPSAAPSVSAAPAPSASQPATQPKPSTLVTSSKPAPTSGSGSGAAVAKYGQCGGKEYTGATSCADNWTCKEQNPYYSQCVESA</sequence>
<comment type="cofactor">
    <cofactor evidence="1">
        <name>Cu(2+)</name>
        <dbReference type="ChEBI" id="CHEBI:29036"/>
    </cofactor>
</comment>
<dbReference type="InterPro" id="IPR035971">
    <property type="entry name" value="CBD_sf"/>
</dbReference>
<dbReference type="SUPFAM" id="SSF57180">
    <property type="entry name" value="Cellulose-binding domain"/>
    <property type="match status" value="1"/>
</dbReference>
<gene>
    <name evidence="13" type="ORF">PDIGIT_LOCUS10985</name>
</gene>
<comment type="caution">
    <text evidence="13">The sequence shown here is derived from an EMBL/GenBank/DDBJ whole genome shotgun (WGS) entry which is preliminary data.</text>
</comment>
<keyword evidence="3" id="KW-0964">Secreted</keyword>
<dbReference type="InterPro" id="IPR000254">
    <property type="entry name" value="CBD"/>
</dbReference>
<dbReference type="GO" id="GO:0005975">
    <property type="term" value="P:carbohydrate metabolic process"/>
    <property type="evidence" value="ECO:0007669"/>
    <property type="project" value="InterPro"/>
</dbReference>
<evidence type="ECO:0000256" key="9">
    <source>
        <dbReference type="ARBA" id="ARBA00023157"/>
    </source>
</evidence>
<dbReference type="PANTHER" id="PTHR33353:SF34">
    <property type="entry name" value="ENDO-BETA-1,4-GLUCANASE D"/>
    <property type="match status" value="1"/>
</dbReference>
<name>A0A9W4UJN8_9PLEO</name>
<evidence type="ECO:0000256" key="6">
    <source>
        <dbReference type="ARBA" id="ARBA00023002"/>
    </source>
</evidence>
<dbReference type="PROSITE" id="PS51164">
    <property type="entry name" value="CBM1_2"/>
    <property type="match status" value="1"/>
</dbReference>
<keyword evidence="6" id="KW-0560">Oxidoreductase</keyword>
<dbReference type="Gene3D" id="2.70.50.70">
    <property type="match status" value="1"/>
</dbReference>
<proteinExistence type="predicted"/>
<dbReference type="GO" id="GO:0004497">
    <property type="term" value="F:monooxygenase activity"/>
    <property type="evidence" value="ECO:0007669"/>
    <property type="project" value="UniProtKB-KW"/>
</dbReference>
<dbReference type="Pfam" id="PF03443">
    <property type="entry name" value="AA9"/>
    <property type="match status" value="1"/>
</dbReference>
<feature type="compositionally biased region" description="Polar residues" evidence="10">
    <location>
        <begin position="294"/>
        <end position="312"/>
    </location>
</feature>
<evidence type="ECO:0000259" key="12">
    <source>
        <dbReference type="PROSITE" id="PS51164"/>
    </source>
</evidence>
<dbReference type="GO" id="GO:0005576">
    <property type="term" value="C:extracellular region"/>
    <property type="evidence" value="ECO:0007669"/>
    <property type="project" value="UniProtKB-SubCell"/>
</dbReference>
<dbReference type="InterPro" id="IPR005103">
    <property type="entry name" value="AA9_LPMO"/>
</dbReference>
<evidence type="ECO:0000256" key="4">
    <source>
        <dbReference type="ARBA" id="ARBA00022723"/>
    </source>
</evidence>
<dbReference type="AlphaFoldDB" id="A0A9W4UJN8"/>
<dbReference type="InterPro" id="IPR049892">
    <property type="entry name" value="AA9"/>
</dbReference>
<dbReference type="EMBL" id="CAOQHR010000007">
    <property type="protein sequence ID" value="CAI6337868.1"/>
    <property type="molecule type" value="Genomic_DNA"/>
</dbReference>
<dbReference type="GO" id="GO:0046872">
    <property type="term" value="F:metal ion binding"/>
    <property type="evidence" value="ECO:0007669"/>
    <property type="project" value="UniProtKB-KW"/>
</dbReference>
<dbReference type="PANTHER" id="PTHR33353">
    <property type="entry name" value="PUTATIVE (AFU_ORTHOLOGUE AFUA_1G12560)-RELATED"/>
    <property type="match status" value="1"/>
</dbReference>
<dbReference type="SMART" id="SM00236">
    <property type="entry name" value="fCBD"/>
    <property type="match status" value="1"/>
</dbReference>
<evidence type="ECO:0000256" key="7">
    <source>
        <dbReference type="ARBA" id="ARBA00023008"/>
    </source>
</evidence>
<keyword evidence="4" id="KW-0479">Metal-binding</keyword>
<dbReference type="PROSITE" id="PS00562">
    <property type="entry name" value="CBM1_1"/>
    <property type="match status" value="1"/>
</dbReference>
<feature type="domain" description="CBM1" evidence="12">
    <location>
        <begin position="317"/>
        <end position="353"/>
    </location>
</feature>
<keyword evidence="5 11" id="KW-0732">Signal</keyword>
<evidence type="ECO:0000256" key="8">
    <source>
        <dbReference type="ARBA" id="ARBA00023033"/>
    </source>
</evidence>
<dbReference type="OrthoDB" id="4849160at2759"/>
<evidence type="ECO:0000256" key="11">
    <source>
        <dbReference type="SAM" id="SignalP"/>
    </source>
</evidence>
<dbReference type="CDD" id="cd21175">
    <property type="entry name" value="LPMO_AA9"/>
    <property type="match status" value="1"/>
</dbReference>
<evidence type="ECO:0000256" key="1">
    <source>
        <dbReference type="ARBA" id="ARBA00001973"/>
    </source>
</evidence>
<reference evidence="13" key="1">
    <citation type="submission" date="2023-01" db="EMBL/GenBank/DDBJ databases">
        <authorList>
            <person name="Van Ghelder C."/>
            <person name="Rancurel C."/>
        </authorList>
    </citation>
    <scope>NUCLEOTIDE SEQUENCE</scope>
    <source>
        <strain evidence="13">CNCM I-4278</strain>
    </source>
</reference>
<feature type="signal peptide" evidence="11">
    <location>
        <begin position="1"/>
        <end position="17"/>
    </location>
</feature>
<keyword evidence="9" id="KW-1015">Disulfide bond</keyword>
<keyword evidence="7" id="KW-0186">Copper</keyword>
<keyword evidence="14" id="KW-1185">Reference proteome</keyword>
<keyword evidence="8" id="KW-0503">Monooxygenase</keyword>
<evidence type="ECO:0000256" key="10">
    <source>
        <dbReference type="SAM" id="MobiDB-lite"/>
    </source>
</evidence>
<dbReference type="Proteomes" id="UP001152607">
    <property type="component" value="Unassembled WGS sequence"/>
</dbReference>